<comment type="caution">
    <text evidence="1">The sequence shown here is derived from an EMBL/GenBank/DDBJ whole genome shotgun (WGS) entry which is preliminary data.</text>
</comment>
<evidence type="ECO:0000313" key="2">
    <source>
        <dbReference type="Proteomes" id="UP001143910"/>
    </source>
</evidence>
<protein>
    <submittedName>
        <fullName evidence="1">Uncharacterized protein</fullName>
    </submittedName>
</protein>
<evidence type="ECO:0000313" key="1">
    <source>
        <dbReference type="EMBL" id="KAJ2980172.1"/>
    </source>
</evidence>
<reference evidence="1" key="1">
    <citation type="submission" date="2022-08" db="EMBL/GenBank/DDBJ databases">
        <title>Genome Sequence of Lecanicillium fungicola.</title>
        <authorList>
            <person name="Buettner E."/>
        </authorList>
    </citation>
    <scope>NUCLEOTIDE SEQUENCE</scope>
    <source>
        <strain evidence="1">Babe33</strain>
    </source>
</reference>
<sequence length="275" mass="30375">MLMKPNAVALAAKVIFVHGYDHHIDLYGEFFEALSAHGIEVFAFDQRGNGRTNKSKKDYGRTGATDRVMGDLESIIASQLPSQVPLFLLGHSMGGTTILTYACIGPPAQIAQIRGFIGEAPHIDFPKGAKAKPNWVLQSALSVLLQVYPSLQLQSVLDSTALSRDVLVQERYLADPLCHHTFTVAGIMAFFDRVNKLANHHITPAKEVTSVWIAHGSNDRGTDHDASKKWIEELQLEDKGFSSYDGAFHNLHADIPEVKEQFISDVADWILARSR</sequence>
<dbReference type="EMBL" id="JANJQO010000220">
    <property type="protein sequence ID" value="KAJ2980172.1"/>
    <property type="molecule type" value="Genomic_DNA"/>
</dbReference>
<accession>A0ACC1NLM9</accession>
<gene>
    <name evidence="1" type="ORF">NQ176_g2797</name>
</gene>
<organism evidence="1 2">
    <name type="scientific">Zarea fungicola</name>
    <dbReference type="NCBI Taxonomy" id="93591"/>
    <lineage>
        <taxon>Eukaryota</taxon>
        <taxon>Fungi</taxon>
        <taxon>Dikarya</taxon>
        <taxon>Ascomycota</taxon>
        <taxon>Pezizomycotina</taxon>
        <taxon>Sordariomycetes</taxon>
        <taxon>Hypocreomycetidae</taxon>
        <taxon>Hypocreales</taxon>
        <taxon>Cordycipitaceae</taxon>
        <taxon>Zarea</taxon>
    </lineage>
</organism>
<name>A0ACC1NLM9_9HYPO</name>
<keyword evidence="2" id="KW-1185">Reference proteome</keyword>
<proteinExistence type="predicted"/>
<dbReference type="Proteomes" id="UP001143910">
    <property type="component" value="Unassembled WGS sequence"/>
</dbReference>